<dbReference type="Gene3D" id="3.80.10.10">
    <property type="entry name" value="Ribonuclease Inhibitor"/>
    <property type="match status" value="1"/>
</dbReference>
<evidence type="ECO:0000256" key="2">
    <source>
        <dbReference type="ARBA" id="ARBA00022737"/>
    </source>
</evidence>
<proteinExistence type="predicted"/>
<dbReference type="InterPro" id="IPR003591">
    <property type="entry name" value="Leu-rich_rpt_typical-subtyp"/>
</dbReference>
<dbReference type="SMART" id="SM00369">
    <property type="entry name" value="LRR_TYP"/>
    <property type="match status" value="4"/>
</dbReference>
<dbReference type="InterPro" id="IPR050216">
    <property type="entry name" value="LRR_domain-containing"/>
</dbReference>
<evidence type="ECO:0000256" key="1">
    <source>
        <dbReference type="ARBA" id="ARBA00022614"/>
    </source>
</evidence>
<gene>
    <name evidence="3" type="ORF">CPOL0286_LOCUS16199</name>
</gene>
<dbReference type="AlphaFoldDB" id="A0A7S4JCS1"/>
<dbReference type="GO" id="GO:0005737">
    <property type="term" value="C:cytoplasm"/>
    <property type="evidence" value="ECO:0007669"/>
    <property type="project" value="TreeGrafter"/>
</dbReference>
<protein>
    <submittedName>
        <fullName evidence="3">Uncharacterized protein</fullName>
    </submittedName>
</protein>
<dbReference type="EMBL" id="HBKO01035621">
    <property type="protein sequence ID" value="CAE2259400.1"/>
    <property type="molecule type" value="Transcribed_RNA"/>
</dbReference>
<organism evidence="3">
    <name type="scientific">Prymnesium polylepis</name>
    <dbReference type="NCBI Taxonomy" id="72548"/>
    <lineage>
        <taxon>Eukaryota</taxon>
        <taxon>Haptista</taxon>
        <taxon>Haptophyta</taxon>
        <taxon>Prymnesiophyceae</taxon>
        <taxon>Prymnesiales</taxon>
        <taxon>Prymnesiaceae</taxon>
        <taxon>Prymnesium</taxon>
    </lineage>
</organism>
<dbReference type="Pfam" id="PF13855">
    <property type="entry name" value="LRR_8"/>
    <property type="match status" value="1"/>
</dbReference>
<dbReference type="InterPro" id="IPR032675">
    <property type="entry name" value="LRR_dom_sf"/>
</dbReference>
<evidence type="ECO:0000313" key="3">
    <source>
        <dbReference type="EMBL" id="CAE2259400.1"/>
    </source>
</evidence>
<dbReference type="InterPro" id="IPR001611">
    <property type="entry name" value="Leu-rich_rpt"/>
</dbReference>
<reference evidence="3" key="1">
    <citation type="submission" date="2021-01" db="EMBL/GenBank/DDBJ databases">
        <authorList>
            <person name="Corre E."/>
            <person name="Pelletier E."/>
            <person name="Niang G."/>
            <person name="Scheremetjew M."/>
            <person name="Finn R."/>
            <person name="Kale V."/>
            <person name="Holt S."/>
            <person name="Cochrane G."/>
            <person name="Meng A."/>
            <person name="Brown T."/>
            <person name="Cohen L."/>
        </authorList>
    </citation>
    <scope>NUCLEOTIDE SEQUENCE</scope>
    <source>
        <strain evidence="3">UIO037</strain>
    </source>
</reference>
<dbReference type="Pfam" id="PF00560">
    <property type="entry name" value="LRR_1"/>
    <property type="match status" value="1"/>
</dbReference>
<dbReference type="PANTHER" id="PTHR48051">
    <property type="match status" value="1"/>
</dbReference>
<dbReference type="SUPFAM" id="SSF52058">
    <property type="entry name" value="L domain-like"/>
    <property type="match status" value="1"/>
</dbReference>
<sequence length="145" mass="15372">MPKFGSVPELQIVEMHKNRVAAIPDDFFNSMPALSRLVLSGNQISALPASICACTQLKQLQIQENKLTALPPGAWPKSLETIFLQDNPLSELPSELSGCSALVRVNVSKLPLSEGSQGVAAAMGKIALGKKGGVYWDPSGNQANS</sequence>
<dbReference type="PANTHER" id="PTHR48051:SF46">
    <property type="entry name" value="LEUCINE RICH REPEAT-CONTAINING DOMAIN PROTEIN"/>
    <property type="match status" value="1"/>
</dbReference>
<name>A0A7S4JCS1_9EUKA</name>
<keyword evidence="2" id="KW-0677">Repeat</keyword>
<keyword evidence="1" id="KW-0433">Leucine-rich repeat</keyword>
<accession>A0A7S4JCS1</accession>